<proteinExistence type="predicted"/>
<name>A0A0E9PS03_ANGAN</name>
<dbReference type="AlphaFoldDB" id="A0A0E9PS03"/>
<sequence>MEEVEEGRMEEVEEEVQQGEGLKTLRTARKNEVTV</sequence>
<evidence type="ECO:0000313" key="2">
    <source>
        <dbReference type="EMBL" id="JAH07396.1"/>
    </source>
</evidence>
<reference evidence="2" key="2">
    <citation type="journal article" date="2015" name="Fish Shellfish Immunol.">
        <title>Early steps in the European eel (Anguilla anguilla)-Vibrio vulnificus interaction in the gills: Role of the RtxA13 toxin.</title>
        <authorList>
            <person name="Callol A."/>
            <person name="Pajuelo D."/>
            <person name="Ebbesson L."/>
            <person name="Teles M."/>
            <person name="MacKenzie S."/>
            <person name="Amaro C."/>
        </authorList>
    </citation>
    <scope>NUCLEOTIDE SEQUENCE</scope>
</reference>
<dbReference type="EMBL" id="GBXM01101181">
    <property type="protein sequence ID" value="JAH07396.1"/>
    <property type="molecule type" value="Transcribed_RNA"/>
</dbReference>
<accession>A0A0E9PS03</accession>
<feature type="compositionally biased region" description="Basic and acidic residues" evidence="1">
    <location>
        <begin position="1"/>
        <end position="10"/>
    </location>
</feature>
<reference evidence="2" key="1">
    <citation type="submission" date="2014-11" db="EMBL/GenBank/DDBJ databases">
        <authorList>
            <person name="Amaro Gonzalez C."/>
        </authorList>
    </citation>
    <scope>NUCLEOTIDE SEQUENCE</scope>
</reference>
<evidence type="ECO:0000256" key="1">
    <source>
        <dbReference type="SAM" id="MobiDB-lite"/>
    </source>
</evidence>
<organism evidence="2">
    <name type="scientific">Anguilla anguilla</name>
    <name type="common">European freshwater eel</name>
    <name type="synonym">Muraena anguilla</name>
    <dbReference type="NCBI Taxonomy" id="7936"/>
    <lineage>
        <taxon>Eukaryota</taxon>
        <taxon>Metazoa</taxon>
        <taxon>Chordata</taxon>
        <taxon>Craniata</taxon>
        <taxon>Vertebrata</taxon>
        <taxon>Euteleostomi</taxon>
        <taxon>Actinopterygii</taxon>
        <taxon>Neopterygii</taxon>
        <taxon>Teleostei</taxon>
        <taxon>Anguilliformes</taxon>
        <taxon>Anguillidae</taxon>
        <taxon>Anguilla</taxon>
    </lineage>
</organism>
<protein>
    <submittedName>
        <fullName evidence="2">Uncharacterized protein</fullName>
    </submittedName>
</protein>
<feature type="region of interest" description="Disordered" evidence="1">
    <location>
        <begin position="1"/>
        <end position="35"/>
    </location>
</feature>